<proteinExistence type="inferred from homology"/>
<evidence type="ECO:0000256" key="5">
    <source>
        <dbReference type="ARBA" id="ARBA00023136"/>
    </source>
</evidence>
<feature type="compositionally biased region" description="Basic residues" evidence="6">
    <location>
        <begin position="417"/>
        <end position="429"/>
    </location>
</feature>
<dbReference type="Pfam" id="PF12634">
    <property type="entry name" value="Inp1"/>
    <property type="match status" value="1"/>
</dbReference>
<evidence type="ECO:0000256" key="6">
    <source>
        <dbReference type="SAM" id="MobiDB-lite"/>
    </source>
</evidence>
<feature type="compositionally biased region" description="Low complexity" evidence="6">
    <location>
        <begin position="548"/>
        <end position="563"/>
    </location>
</feature>
<name>B9WK78_CANDC</name>
<dbReference type="OrthoDB" id="4097008at2759"/>
<keyword evidence="9" id="KW-1185">Reference proteome</keyword>
<comment type="similarity">
    <text evidence="3">Belongs to the INP1 family.</text>
</comment>
<feature type="region of interest" description="Disordered" evidence="6">
    <location>
        <begin position="138"/>
        <end position="161"/>
    </location>
</feature>
<evidence type="ECO:0000313" key="9">
    <source>
        <dbReference type="Proteomes" id="UP000002605"/>
    </source>
</evidence>
<gene>
    <name evidence="7" type="ordered locus">Cd36_71770</name>
    <name evidence="8" type="ORF">CD36_71770</name>
</gene>
<comment type="subcellular location">
    <subcellularLocation>
        <location evidence="2">Peroxisome membrane</location>
        <topology evidence="2">Peripheral membrane protein</topology>
    </subcellularLocation>
</comment>
<dbReference type="CGD" id="CAL0000164970">
    <property type="gene designation" value="Cd36_71770"/>
</dbReference>
<dbReference type="Proteomes" id="UP000002605">
    <property type="component" value="Chromosome 7"/>
</dbReference>
<protein>
    <recommendedName>
        <fullName evidence="4">Inheritance of peroxisomes protein 1</fullName>
    </recommendedName>
</protein>
<feature type="compositionally biased region" description="Polar residues" evidence="6">
    <location>
        <begin position="145"/>
        <end position="161"/>
    </location>
</feature>
<keyword evidence="5" id="KW-0472">Membrane</keyword>
<evidence type="ECO:0000256" key="1">
    <source>
        <dbReference type="ARBA" id="ARBA00003594"/>
    </source>
</evidence>
<dbReference type="RefSeq" id="XP_002421395.1">
    <property type="nucleotide sequence ID" value="XM_002421350.1"/>
</dbReference>
<evidence type="ECO:0000313" key="7">
    <source>
        <dbReference type="CGD" id="CAL0000164970"/>
    </source>
</evidence>
<feature type="compositionally biased region" description="Basic residues" evidence="6">
    <location>
        <begin position="26"/>
        <end position="43"/>
    </location>
</feature>
<feature type="region of interest" description="Disordered" evidence="6">
    <location>
        <begin position="412"/>
        <end position="432"/>
    </location>
</feature>
<evidence type="ECO:0000256" key="4">
    <source>
        <dbReference type="ARBA" id="ARBA00021397"/>
    </source>
</evidence>
<dbReference type="VEuPathDB" id="FungiDB:CD36_71770"/>
<feature type="compositionally biased region" description="Polar residues" evidence="6">
    <location>
        <begin position="44"/>
        <end position="57"/>
    </location>
</feature>
<dbReference type="KEGG" id="cdu:CD36_71770"/>
<organism evidence="8 9">
    <name type="scientific">Candida dubliniensis (strain CD36 / ATCC MYA-646 / CBS 7987 / NCPF 3949 / NRRL Y-17841)</name>
    <name type="common">Yeast</name>
    <dbReference type="NCBI Taxonomy" id="573826"/>
    <lineage>
        <taxon>Eukaryota</taxon>
        <taxon>Fungi</taxon>
        <taxon>Dikarya</taxon>
        <taxon>Ascomycota</taxon>
        <taxon>Saccharomycotina</taxon>
        <taxon>Pichiomycetes</taxon>
        <taxon>Debaryomycetaceae</taxon>
        <taxon>Candida/Lodderomyces clade</taxon>
        <taxon>Candida</taxon>
    </lineage>
</organism>
<feature type="region of interest" description="Disordered" evidence="6">
    <location>
        <begin position="542"/>
        <end position="567"/>
    </location>
</feature>
<dbReference type="InterPro" id="IPR024758">
    <property type="entry name" value="Inp1"/>
</dbReference>
<dbReference type="GO" id="GO:0045033">
    <property type="term" value="P:peroxisome inheritance"/>
    <property type="evidence" value="ECO:0007669"/>
    <property type="project" value="InterPro"/>
</dbReference>
<dbReference type="GeneID" id="8048944"/>
<dbReference type="EMBL" id="FM992694">
    <property type="protein sequence ID" value="CAX40730.1"/>
    <property type="molecule type" value="Genomic_DNA"/>
</dbReference>
<dbReference type="GO" id="GO:0005780">
    <property type="term" value="C:extrinsic component of intraperoxisomal membrane"/>
    <property type="evidence" value="ECO:0007669"/>
    <property type="project" value="InterPro"/>
</dbReference>
<dbReference type="AlphaFoldDB" id="B9WK78"/>
<feature type="compositionally biased region" description="Polar residues" evidence="6">
    <location>
        <begin position="1"/>
        <end position="23"/>
    </location>
</feature>
<dbReference type="HOGENOM" id="CLU_025507_0_0_1"/>
<comment type="function">
    <text evidence="1">Required for peroxisome inheritance.</text>
</comment>
<dbReference type="eggNOG" id="ENOG502S7ZC">
    <property type="taxonomic scope" value="Eukaryota"/>
</dbReference>
<feature type="region of interest" description="Disordered" evidence="6">
    <location>
        <begin position="1"/>
        <end position="105"/>
    </location>
</feature>
<evidence type="ECO:0000256" key="3">
    <source>
        <dbReference type="ARBA" id="ARBA00010707"/>
    </source>
</evidence>
<reference evidence="8 9" key="1">
    <citation type="journal article" date="2009" name="Genome Res.">
        <title>Comparative genomics of the fungal pathogens Candida dubliniensis and Candida albicans.</title>
        <authorList>
            <person name="Jackson A.P."/>
            <person name="Gamble J.A."/>
            <person name="Yeomans T."/>
            <person name="Moran G.P."/>
            <person name="Saunders D."/>
            <person name="Harris D."/>
            <person name="Aslett M."/>
            <person name="Barrell J.F."/>
            <person name="Butler G."/>
            <person name="Citiulo F."/>
            <person name="Coleman D.C."/>
            <person name="de Groot P.W.J."/>
            <person name="Goodwin T.J."/>
            <person name="Quail M.A."/>
            <person name="McQuillan J."/>
            <person name="Munro C.A."/>
            <person name="Pain A."/>
            <person name="Poulter R.T."/>
            <person name="Rajandream M.A."/>
            <person name="Renauld H."/>
            <person name="Spiering M.J."/>
            <person name="Tivey A."/>
            <person name="Gow N.A.R."/>
            <person name="Barrell B."/>
            <person name="Sullivan D.J."/>
            <person name="Berriman M."/>
        </authorList>
    </citation>
    <scope>NUCLEOTIDE SEQUENCE [LARGE SCALE GENOMIC DNA]</scope>
    <source>
        <strain evidence="9">CD36 / ATCC MYA-646 / CBS 7987 / NCPF 3949 / NRRL Y-17841</strain>
    </source>
</reference>
<feature type="compositionally biased region" description="Pro residues" evidence="6">
    <location>
        <begin position="89"/>
        <end position="98"/>
    </location>
</feature>
<sequence length="689" mass="79103">MANPTTHDNSMDDNTNATSQKFTSNSKRKSKRNKQRYKNKSQHFNKPTESSQKSPESSIMADDDVTDHQAQQQIIDKDNNTSHNMTTVTPPPPPPPPQHAQEANVYKSPRKEAIMRYKQNHDNTFNQLFDIKENLKSKENDDKQFQSQQATGSNQVNSNYGNGNHNISLDLDEKVTLFKYKSSKILELVNQNNVNGSLLAHGIFEIFQLHQGDVTYLSCGNNFIYPLLPKIKVFRINSNQFLLPLVNPERYWKIFINSEELNVINNLINVFQRNVQFISLHESENKNTLQSSSQYEFSDNINTKPKELESPPRNIYISNEIPDSPPSAPISPSHIQTTFHLSPQARVTSQQHQQHHVQAFPGALSQPHLYKKESVQSLNTNIACLDINSKLSLHQPKPKKPLSSNQTYNFRQNQNHSHSHSHSHSHNHGHNYEKKYPAIDEKSESSMDSLLDEYEENIHKSMTIGSRPQSRQPSIVSAHHQRLPVSHYNRSHYNNQGNFHDDGIAQYYPAESRAQQFPQSNNGHNRSRRSSKSDLYINESGWMEPNLSNQTHTHTHSYNNNNYRKIPKSRSTYSINSATTDLYQIYKNIPLRNNEIDRRDEDSKSTKSMSRLPSARTLSIYQSDMNRRRQSAYFASTAKNNPKLNSDVKLNSQEIYRMLSSKPDKPVLKNPTNGSAVRNSGFAARLFGW</sequence>
<evidence type="ECO:0000313" key="8">
    <source>
        <dbReference type="EMBL" id="CAX40730.1"/>
    </source>
</evidence>
<accession>B9WK78</accession>
<evidence type="ECO:0000256" key="2">
    <source>
        <dbReference type="ARBA" id="ARBA00004421"/>
    </source>
</evidence>